<protein>
    <submittedName>
        <fullName evidence="5">Helix-turn-helix transcriptional regulator</fullName>
    </submittedName>
</protein>
<evidence type="ECO:0000259" key="4">
    <source>
        <dbReference type="PROSITE" id="PS50943"/>
    </source>
</evidence>
<evidence type="ECO:0000256" key="1">
    <source>
        <dbReference type="ARBA" id="ARBA00023125"/>
    </source>
</evidence>
<dbReference type="InterPro" id="IPR010982">
    <property type="entry name" value="Lambda_DNA-bd_dom_sf"/>
</dbReference>
<proteinExistence type="predicted"/>
<accession>A0A9D1E8F9</accession>
<dbReference type="Gene3D" id="1.10.260.40">
    <property type="entry name" value="lambda repressor-like DNA-binding domains"/>
    <property type="match status" value="1"/>
</dbReference>
<feature type="transmembrane region" description="Helical" evidence="3">
    <location>
        <begin position="122"/>
        <end position="145"/>
    </location>
</feature>
<feature type="transmembrane region" description="Helical" evidence="3">
    <location>
        <begin position="157"/>
        <end position="181"/>
    </location>
</feature>
<feature type="transmembrane region" description="Helical" evidence="3">
    <location>
        <begin position="193"/>
        <end position="210"/>
    </location>
</feature>
<evidence type="ECO:0000256" key="3">
    <source>
        <dbReference type="SAM" id="Phobius"/>
    </source>
</evidence>
<gene>
    <name evidence="5" type="ORF">IAA55_02140</name>
</gene>
<dbReference type="GO" id="GO:0003677">
    <property type="term" value="F:DNA binding"/>
    <property type="evidence" value="ECO:0007669"/>
    <property type="project" value="UniProtKB-KW"/>
</dbReference>
<dbReference type="PANTHER" id="PTHR46558:SF4">
    <property type="entry name" value="DNA-BIDING PHAGE PROTEIN"/>
    <property type="match status" value="1"/>
</dbReference>
<dbReference type="Pfam" id="PF01381">
    <property type="entry name" value="HTH_3"/>
    <property type="match status" value="1"/>
</dbReference>
<dbReference type="Proteomes" id="UP000823912">
    <property type="component" value="Unassembled WGS sequence"/>
</dbReference>
<comment type="caution">
    <text evidence="5">The sequence shown here is derived from an EMBL/GenBank/DDBJ whole genome shotgun (WGS) entry which is preliminary data.</text>
</comment>
<name>A0A9D1E8F9_9FIRM</name>
<dbReference type="PANTHER" id="PTHR46558">
    <property type="entry name" value="TRACRIPTIONAL REGULATORY PROTEIN-RELATED-RELATED"/>
    <property type="match status" value="1"/>
</dbReference>
<feature type="region of interest" description="Disordered" evidence="2">
    <location>
        <begin position="1"/>
        <end position="23"/>
    </location>
</feature>
<evidence type="ECO:0000313" key="5">
    <source>
        <dbReference type="EMBL" id="HIR70063.1"/>
    </source>
</evidence>
<dbReference type="PROSITE" id="PS50943">
    <property type="entry name" value="HTH_CROC1"/>
    <property type="match status" value="1"/>
</dbReference>
<dbReference type="AlphaFoldDB" id="A0A9D1E8F9"/>
<keyword evidence="3" id="KW-1133">Transmembrane helix</keyword>
<dbReference type="EMBL" id="DVHM01000036">
    <property type="protein sequence ID" value="HIR70063.1"/>
    <property type="molecule type" value="Genomic_DNA"/>
</dbReference>
<keyword evidence="3" id="KW-0812">Transmembrane</keyword>
<dbReference type="SUPFAM" id="SSF47413">
    <property type="entry name" value="lambda repressor-like DNA-binding domains"/>
    <property type="match status" value="1"/>
</dbReference>
<feature type="transmembrane region" description="Helical" evidence="3">
    <location>
        <begin position="98"/>
        <end position="116"/>
    </location>
</feature>
<keyword evidence="1" id="KW-0238">DNA-binding</keyword>
<reference evidence="5" key="2">
    <citation type="journal article" date="2021" name="PeerJ">
        <title>Extensive microbial diversity within the chicken gut microbiome revealed by metagenomics and culture.</title>
        <authorList>
            <person name="Gilroy R."/>
            <person name="Ravi A."/>
            <person name="Getino M."/>
            <person name="Pursley I."/>
            <person name="Horton D.L."/>
            <person name="Alikhan N.F."/>
            <person name="Baker D."/>
            <person name="Gharbi K."/>
            <person name="Hall N."/>
            <person name="Watson M."/>
            <person name="Adriaenssens E.M."/>
            <person name="Foster-Nyarko E."/>
            <person name="Jarju S."/>
            <person name="Secka A."/>
            <person name="Antonio M."/>
            <person name="Oren A."/>
            <person name="Chaudhuri R.R."/>
            <person name="La Ragione R."/>
            <person name="Hildebrand F."/>
            <person name="Pallen M.J."/>
        </authorList>
    </citation>
    <scope>NUCLEOTIDE SEQUENCE</scope>
    <source>
        <strain evidence="5">ChiSjej5B23-6657</strain>
    </source>
</reference>
<feature type="domain" description="HTH cro/C1-type" evidence="4">
    <location>
        <begin position="16"/>
        <end position="70"/>
    </location>
</feature>
<dbReference type="CDD" id="cd00093">
    <property type="entry name" value="HTH_XRE"/>
    <property type="match status" value="1"/>
</dbReference>
<dbReference type="InterPro" id="IPR001387">
    <property type="entry name" value="Cro/C1-type_HTH"/>
</dbReference>
<sequence>METNAPTGQGNIGQKLRDARKNSGLTQESAAERLGVSRQTISNWENSRSYPDIGSVVKMSDLYSVSLDKLLKGDETMMRHLEMSTNAVKSRQRFSRMILVLVYLLIWTVTIVSFWWTSGSDAMGYALLAFYLVLPVTTLVISVFIGRDESWSGSRWLMMLFFGVMYMLGPFATFSMANNLAFDHRNLPQLTDMLPGILCSAVGIGIGALIRRRK</sequence>
<evidence type="ECO:0000256" key="2">
    <source>
        <dbReference type="SAM" id="MobiDB-lite"/>
    </source>
</evidence>
<dbReference type="SMART" id="SM00530">
    <property type="entry name" value="HTH_XRE"/>
    <property type="match status" value="1"/>
</dbReference>
<evidence type="ECO:0000313" key="6">
    <source>
        <dbReference type="Proteomes" id="UP000823912"/>
    </source>
</evidence>
<keyword evidence="3" id="KW-0472">Membrane</keyword>
<reference evidence="5" key="1">
    <citation type="submission" date="2020-10" db="EMBL/GenBank/DDBJ databases">
        <authorList>
            <person name="Gilroy R."/>
        </authorList>
    </citation>
    <scope>NUCLEOTIDE SEQUENCE</scope>
    <source>
        <strain evidence="5">ChiSjej5B23-6657</strain>
    </source>
</reference>
<organism evidence="5 6">
    <name type="scientific">Candidatus Pullilachnospira gallistercoris</name>
    <dbReference type="NCBI Taxonomy" id="2840911"/>
    <lineage>
        <taxon>Bacteria</taxon>
        <taxon>Bacillati</taxon>
        <taxon>Bacillota</taxon>
        <taxon>Clostridia</taxon>
        <taxon>Lachnospirales</taxon>
        <taxon>Lachnospiraceae</taxon>
        <taxon>Lachnospiraceae incertae sedis</taxon>
        <taxon>Candidatus Pullilachnospira</taxon>
    </lineage>
</organism>